<keyword evidence="1 3" id="KW-0732">Signal</keyword>
<feature type="signal peptide" evidence="3">
    <location>
        <begin position="1"/>
        <end position="17"/>
    </location>
</feature>
<sequence length="250" mass="25159">MFGKITALALWAGLAVAQLHAPVGNPDGNPITRPLNEIIPAGKPFQITWTPTTTNTVSILLLKGPSTNVVPIKTLAEGIANSGSLTFTPSTDLEASTDATGYGIQLIDDVTGQYQYSTQFGISNDNPVSSAASSLASAASSYGGGYGTPTSSVPSYETSSAPLYNTTIIASSYVTSHVASTGYPVHNSSIVLPTKSMSVPSSLKTSATGSNPSPPASTSAPSPPASTGAASSLRAGFGLVGALAAAMYVL</sequence>
<accession>A0A9P4QQN3</accession>
<feature type="compositionally biased region" description="Low complexity" evidence="2">
    <location>
        <begin position="205"/>
        <end position="227"/>
    </location>
</feature>
<feature type="chain" id="PRO_5040236383" description="Yeast cell wall synthesis Kre9/Knh1-like N-terminal domain-containing protein" evidence="3">
    <location>
        <begin position="18"/>
        <end position="250"/>
    </location>
</feature>
<evidence type="ECO:0000256" key="3">
    <source>
        <dbReference type="SAM" id="SignalP"/>
    </source>
</evidence>
<dbReference type="PANTHER" id="PTHR40633">
    <property type="entry name" value="MATRIX PROTEIN, PUTATIVE (AFU_ORTHOLOGUE AFUA_8G05410)-RELATED"/>
    <property type="match status" value="1"/>
</dbReference>
<dbReference type="Proteomes" id="UP000799444">
    <property type="component" value="Unassembled WGS sequence"/>
</dbReference>
<dbReference type="InterPro" id="IPR018466">
    <property type="entry name" value="Kre9/Knh1-like_N"/>
</dbReference>
<name>A0A9P4QQN3_9PLEO</name>
<gene>
    <name evidence="5" type="ORF">EJ04DRAFT_568755</name>
</gene>
<reference evidence="5" key="1">
    <citation type="journal article" date="2020" name="Stud. Mycol.">
        <title>101 Dothideomycetes genomes: a test case for predicting lifestyles and emergence of pathogens.</title>
        <authorList>
            <person name="Haridas S."/>
            <person name="Albert R."/>
            <person name="Binder M."/>
            <person name="Bloem J."/>
            <person name="Labutti K."/>
            <person name="Salamov A."/>
            <person name="Andreopoulos B."/>
            <person name="Baker S."/>
            <person name="Barry K."/>
            <person name="Bills G."/>
            <person name="Bluhm B."/>
            <person name="Cannon C."/>
            <person name="Castanera R."/>
            <person name="Culley D."/>
            <person name="Daum C."/>
            <person name="Ezra D."/>
            <person name="Gonzalez J."/>
            <person name="Henrissat B."/>
            <person name="Kuo A."/>
            <person name="Liang C."/>
            <person name="Lipzen A."/>
            <person name="Lutzoni F."/>
            <person name="Magnuson J."/>
            <person name="Mondo S."/>
            <person name="Nolan M."/>
            <person name="Ohm R."/>
            <person name="Pangilinan J."/>
            <person name="Park H.-J."/>
            <person name="Ramirez L."/>
            <person name="Alfaro M."/>
            <person name="Sun H."/>
            <person name="Tritt A."/>
            <person name="Yoshinaga Y."/>
            <person name="Zwiers L.-H."/>
            <person name="Turgeon B."/>
            <person name="Goodwin S."/>
            <person name="Spatafora J."/>
            <person name="Crous P."/>
            <person name="Grigoriev I."/>
        </authorList>
    </citation>
    <scope>NUCLEOTIDE SEQUENCE</scope>
    <source>
        <strain evidence="5">CBS 125425</strain>
    </source>
</reference>
<evidence type="ECO:0000313" key="6">
    <source>
        <dbReference type="Proteomes" id="UP000799444"/>
    </source>
</evidence>
<organism evidence="5 6">
    <name type="scientific">Polyplosphaeria fusca</name>
    <dbReference type="NCBI Taxonomy" id="682080"/>
    <lineage>
        <taxon>Eukaryota</taxon>
        <taxon>Fungi</taxon>
        <taxon>Dikarya</taxon>
        <taxon>Ascomycota</taxon>
        <taxon>Pezizomycotina</taxon>
        <taxon>Dothideomycetes</taxon>
        <taxon>Pleosporomycetidae</taxon>
        <taxon>Pleosporales</taxon>
        <taxon>Tetraplosphaeriaceae</taxon>
        <taxon>Polyplosphaeria</taxon>
    </lineage>
</organism>
<dbReference type="AlphaFoldDB" id="A0A9P4QQN3"/>
<keyword evidence="6" id="KW-1185">Reference proteome</keyword>
<dbReference type="Pfam" id="PF10342">
    <property type="entry name" value="Kre9_KNH"/>
    <property type="match status" value="1"/>
</dbReference>
<dbReference type="OrthoDB" id="4094614at2759"/>
<feature type="region of interest" description="Disordered" evidence="2">
    <location>
        <begin position="201"/>
        <end position="227"/>
    </location>
</feature>
<evidence type="ECO:0000313" key="5">
    <source>
        <dbReference type="EMBL" id="KAF2729304.1"/>
    </source>
</evidence>
<feature type="domain" description="Yeast cell wall synthesis Kre9/Knh1-like N-terminal" evidence="4">
    <location>
        <begin position="36"/>
        <end position="122"/>
    </location>
</feature>
<evidence type="ECO:0000256" key="2">
    <source>
        <dbReference type="SAM" id="MobiDB-lite"/>
    </source>
</evidence>
<dbReference type="PANTHER" id="PTHR40633:SF1">
    <property type="entry name" value="GPI ANCHORED SERINE-THREONINE RICH PROTEIN (AFU_ORTHOLOGUE AFUA_1G03630)"/>
    <property type="match status" value="1"/>
</dbReference>
<protein>
    <recommendedName>
        <fullName evidence="4">Yeast cell wall synthesis Kre9/Knh1-like N-terminal domain-containing protein</fullName>
    </recommendedName>
</protein>
<evidence type="ECO:0000256" key="1">
    <source>
        <dbReference type="ARBA" id="ARBA00022729"/>
    </source>
</evidence>
<dbReference type="InterPro" id="IPR052982">
    <property type="entry name" value="SRP1/TIP1-like"/>
</dbReference>
<proteinExistence type="predicted"/>
<evidence type="ECO:0000259" key="4">
    <source>
        <dbReference type="Pfam" id="PF10342"/>
    </source>
</evidence>
<comment type="caution">
    <text evidence="5">The sequence shown here is derived from an EMBL/GenBank/DDBJ whole genome shotgun (WGS) entry which is preliminary data.</text>
</comment>
<dbReference type="EMBL" id="ML996249">
    <property type="protein sequence ID" value="KAF2729304.1"/>
    <property type="molecule type" value="Genomic_DNA"/>
</dbReference>